<dbReference type="GO" id="GO:0006355">
    <property type="term" value="P:regulation of DNA-templated transcription"/>
    <property type="evidence" value="ECO:0007669"/>
    <property type="project" value="InterPro"/>
</dbReference>
<keyword evidence="4" id="KW-1185">Reference proteome</keyword>
<evidence type="ECO:0000259" key="2">
    <source>
        <dbReference type="PROSITE" id="PS50937"/>
    </source>
</evidence>
<dbReference type="SUPFAM" id="SSF46955">
    <property type="entry name" value="Putative DNA-binding domain"/>
    <property type="match status" value="1"/>
</dbReference>
<organism evidence="3 4">
    <name type="scientific">Panacagrimonas perspica</name>
    <dbReference type="NCBI Taxonomy" id="381431"/>
    <lineage>
        <taxon>Bacteria</taxon>
        <taxon>Pseudomonadati</taxon>
        <taxon>Pseudomonadota</taxon>
        <taxon>Gammaproteobacteria</taxon>
        <taxon>Nevskiales</taxon>
        <taxon>Nevskiaceae</taxon>
        <taxon>Panacagrimonas</taxon>
    </lineage>
</organism>
<dbReference type="RefSeq" id="WP_133881191.1">
    <property type="nucleotide sequence ID" value="NZ_MWIN01000001.1"/>
</dbReference>
<name>A0A4V3US70_9GAMM</name>
<reference evidence="3 4" key="1">
    <citation type="submission" date="2019-03" db="EMBL/GenBank/DDBJ databases">
        <title>Genomic Encyclopedia of Type Strains, Phase IV (KMG-IV): sequencing the most valuable type-strain genomes for metagenomic binning, comparative biology and taxonomic classification.</title>
        <authorList>
            <person name="Goeker M."/>
        </authorList>
    </citation>
    <scope>NUCLEOTIDE SEQUENCE [LARGE SCALE GENOMIC DNA]</scope>
    <source>
        <strain evidence="3 4">DSM 26377</strain>
    </source>
</reference>
<dbReference type="GO" id="GO:0003677">
    <property type="term" value="F:DNA binding"/>
    <property type="evidence" value="ECO:0007669"/>
    <property type="project" value="UniProtKB-KW"/>
</dbReference>
<evidence type="ECO:0000313" key="4">
    <source>
        <dbReference type="Proteomes" id="UP000295341"/>
    </source>
</evidence>
<accession>A0A4V3US70</accession>
<dbReference type="Pfam" id="PF13411">
    <property type="entry name" value="MerR_1"/>
    <property type="match status" value="1"/>
</dbReference>
<dbReference type="InterPro" id="IPR000551">
    <property type="entry name" value="MerR-type_HTH_dom"/>
</dbReference>
<feature type="region of interest" description="Disordered" evidence="1">
    <location>
        <begin position="227"/>
        <end position="249"/>
    </location>
</feature>
<keyword evidence="3" id="KW-0238">DNA-binding</keyword>
<dbReference type="PROSITE" id="PS50937">
    <property type="entry name" value="HTH_MERR_2"/>
    <property type="match status" value="1"/>
</dbReference>
<dbReference type="Gene3D" id="1.10.1660.10">
    <property type="match status" value="1"/>
</dbReference>
<evidence type="ECO:0000313" key="3">
    <source>
        <dbReference type="EMBL" id="TDU32709.1"/>
    </source>
</evidence>
<feature type="domain" description="HTH merR-type" evidence="2">
    <location>
        <begin position="1"/>
        <end position="70"/>
    </location>
</feature>
<evidence type="ECO:0000256" key="1">
    <source>
        <dbReference type="SAM" id="MobiDB-lite"/>
    </source>
</evidence>
<feature type="compositionally biased region" description="Low complexity" evidence="1">
    <location>
        <begin position="240"/>
        <end position="249"/>
    </location>
</feature>
<dbReference type="OrthoDB" id="9808480at2"/>
<dbReference type="EMBL" id="SOBT01000008">
    <property type="protein sequence ID" value="TDU32709.1"/>
    <property type="molecule type" value="Genomic_DNA"/>
</dbReference>
<dbReference type="InterPro" id="IPR009061">
    <property type="entry name" value="DNA-bd_dom_put_sf"/>
</dbReference>
<protein>
    <submittedName>
        <fullName evidence="3">DNA-binding transcriptional MerR regulator</fullName>
    </submittedName>
</protein>
<comment type="caution">
    <text evidence="3">The sequence shown here is derived from an EMBL/GenBank/DDBJ whole genome shotgun (WGS) entry which is preliminary data.</text>
</comment>
<sequence length="249" mass="27594">MKMRELESRTGISRQMVQFYLAHGLLPEPARPKPNVADYGEEHVRAIETIRRLQTEGRLKIHEIKQALNGAPSASTGEIAVLPHLDALFALRAGVDTQLVALQSIESRNPRAEADAKILRRIGAIEIHTRPDGTYVSRMDAQIVGVWGDMRTAGFTEEEGFDPNIVSMYLKAARDLAAAEIDIFVSRVSPDHPVEKRAAMAEVASKLMLNVFTLLRMKAEVESFRQAEERLSKKKKPRASARSSGSVPA</sequence>
<dbReference type="AlphaFoldDB" id="A0A4V3US70"/>
<dbReference type="SMART" id="SM00422">
    <property type="entry name" value="HTH_MERR"/>
    <property type="match status" value="1"/>
</dbReference>
<dbReference type="Proteomes" id="UP000295341">
    <property type="component" value="Unassembled WGS sequence"/>
</dbReference>
<gene>
    <name evidence="3" type="ORF">DFR24_2109</name>
</gene>
<proteinExistence type="predicted"/>